<evidence type="ECO:0000313" key="2">
    <source>
        <dbReference type="Proteomes" id="UP000016929"/>
    </source>
</evidence>
<dbReference type="HOGENOM" id="CLU_1825344_0_0_1"/>
<dbReference type="Proteomes" id="UP000016929">
    <property type="component" value="Unassembled WGS sequence"/>
</dbReference>
<gene>
    <name evidence="1" type="ORF">FOC4_g10012530</name>
</gene>
<reference evidence="2" key="2">
    <citation type="journal article" date="2014" name="PLoS ONE">
        <title>Genome and Transcriptome Analysis of the Fungal Pathogen Fusarium oxysporum f. sp. cubense Causing Banana Vascular Wilt Disease.</title>
        <authorList>
            <person name="Guo L."/>
            <person name="Han L."/>
            <person name="Yang L."/>
            <person name="Zeng H."/>
            <person name="Fan D."/>
            <person name="Zhu Y."/>
            <person name="Feng Y."/>
            <person name="Wang G."/>
            <person name="Peng C."/>
            <person name="Jiang X."/>
            <person name="Zhou D."/>
            <person name="Ni P."/>
            <person name="Liang C."/>
            <person name="Liu L."/>
            <person name="Wang J."/>
            <person name="Mao C."/>
            <person name="Fang X."/>
            <person name="Peng M."/>
            <person name="Huang J."/>
        </authorList>
    </citation>
    <scope>NUCLEOTIDE SEQUENCE [LARGE SCALE GENOMIC DNA]</scope>
    <source>
        <strain evidence="2">race 4</strain>
    </source>
</reference>
<dbReference type="STRING" id="1229665.N1RV83"/>
<protein>
    <submittedName>
        <fullName evidence="1">Uncharacterized protein</fullName>
    </submittedName>
</protein>
<feature type="non-terminal residue" evidence="1">
    <location>
        <position position="1"/>
    </location>
</feature>
<proteinExistence type="predicted"/>
<dbReference type="AlphaFoldDB" id="N1RV83"/>
<organism evidence="1 2">
    <name type="scientific">Fusarium oxysporum f. sp. cubense (strain race 4)</name>
    <name type="common">Panama disease fungus</name>
    <dbReference type="NCBI Taxonomy" id="2502994"/>
    <lineage>
        <taxon>Eukaryota</taxon>
        <taxon>Fungi</taxon>
        <taxon>Dikarya</taxon>
        <taxon>Ascomycota</taxon>
        <taxon>Pezizomycotina</taxon>
        <taxon>Sordariomycetes</taxon>
        <taxon>Hypocreomycetidae</taxon>
        <taxon>Hypocreales</taxon>
        <taxon>Nectriaceae</taxon>
        <taxon>Fusarium</taxon>
        <taxon>Fusarium oxysporum species complex</taxon>
    </lineage>
</organism>
<reference evidence="2" key="1">
    <citation type="submission" date="2012-09" db="EMBL/GenBank/DDBJ databases">
        <title>Genome sequencing and comparative transcriptomics of race 1 and race 4 of banana pathogen: Fusarium oxysporum f. sp. cubense.</title>
        <authorList>
            <person name="Fang X."/>
            <person name="Huang J."/>
        </authorList>
    </citation>
    <scope>NUCLEOTIDE SEQUENCE [LARGE SCALE GENOMIC DNA]</scope>
    <source>
        <strain evidence="2">race 4</strain>
    </source>
</reference>
<dbReference type="EMBL" id="KB726554">
    <property type="protein sequence ID" value="EMT68122.1"/>
    <property type="molecule type" value="Genomic_DNA"/>
</dbReference>
<sequence length="163" mass="18206">ILRMGADPRLLPAGGFSVMYFAIFHHDLILVDMLIKAGVNLNLLIEELQNTDLEFLGDSSKSLVSPVITPIQLAVFLDDAEIVNRLIEGGAMLDKYIEPEVLESMGQTLESWMCSRRRSTSNNPNGIATGVPLTEERTKEDRIDRSLVDWRSRWGADDNGSCR</sequence>
<keyword evidence="2" id="KW-1185">Reference proteome</keyword>
<accession>N1RV83</accession>
<dbReference type="SUPFAM" id="SSF48403">
    <property type="entry name" value="Ankyrin repeat"/>
    <property type="match status" value="1"/>
</dbReference>
<name>N1RV83_FUSC4</name>
<evidence type="ECO:0000313" key="1">
    <source>
        <dbReference type="EMBL" id="EMT68122.1"/>
    </source>
</evidence>
<dbReference type="Gene3D" id="1.25.40.20">
    <property type="entry name" value="Ankyrin repeat-containing domain"/>
    <property type="match status" value="1"/>
</dbReference>
<dbReference type="InterPro" id="IPR036770">
    <property type="entry name" value="Ankyrin_rpt-contain_sf"/>
</dbReference>